<reference evidence="5" key="2">
    <citation type="submission" date="2014-05" db="EMBL/GenBank/DDBJ databases">
        <authorList>
            <person name="Aslett M.A."/>
            <person name="De Silva N."/>
        </authorList>
    </citation>
    <scope>NUCLEOTIDE SEQUENCE</scope>
    <source>
        <strain evidence="5">17X</strain>
    </source>
</reference>
<dbReference type="VEuPathDB" id="PlasmoDB:PYYM_1103000"/>
<feature type="chain" id="PRO_5014501845" evidence="2">
    <location>
        <begin position="24"/>
        <end position="101"/>
    </location>
</feature>
<evidence type="ECO:0000313" key="4">
    <source>
        <dbReference type="EMBL" id="CDU18713.1"/>
    </source>
</evidence>
<evidence type="ECO:0000259" key="3">
    <source>
        <dbReference type="Pfam" id="PF09690"/>
    </source>
</evidence>
<dbReference type="Proteomes" id="UP000072874">
    <property type="component" value="Chromosome 11"/>
</dbReference>
<dbReference type="OrthoDB" id="371739at2759"/>
<gene>
    <name evidence="5" type="ORF">PY17X_1101900</name>
    <name evidence="4" type="ORF">PYYM_1103000</name>
</gene>
<feature type="signal peptide" evidence="2">
    <location>
        <begin position="1"/>
        <end position="23"/>
    </location>
</feature>
<dbReference type="VEuPathDB" id="PlasmoDB:PY17X_1101900"/>
<keyword evidence="2" id="KW-0732">Signal</keyword>
<evidence type="ECO:0000313" key="5">
    <source>
        <dbReference type="EMBL" id="VTZ79298.1"/>
    </source>
</evidence>
<feature type="compositionally biased region" description="Polar residues" evidence="1">
    <location>
        <begin position="50"/>
        <end position="59"/>
    </location>
</feature>
<reference evidence="6 7" key="1">
    <citation type="journal article" date="2014" name="BMC Biol.">
        <title>A comprehensive evaluation of rodent malaria parasite genomes and gene expression.</title>
        <authorList>
            <person name="Otto T.D."/>
            <person name="Bohme U."/>
            <person name="Jackson A.P."/>
            <person name="Hunt M."/>
            <person name="Franke-Fayard B."/>
            <person name="Hoeijmakers W.A."/>
            <person name="Religa A.A."/>
            <person name="Robertson L."/>
            <person name="Sanders M."/>
            <person name="Ogun S.A."/>
            <person name="Cunningham D."/>
            <person name="Erhart A."/>
            <person name="Billker O."/>
            <person name="Khan S.M."/>
            <person name="Stunnenberg H.G."/>
            <person name="Langhorne J."/>
            <person name="Holder A.A."/>
            <person name="Waters A.P."/>
            <person name="Newbold C.I."/>
            <person name="Pain A."/>
            <person name="Berriman M."/>
            <person name="Janse C.J."/>
        </authorList>
    </citation>
    <scope>NUCLEOTIDE SEQUENCE [LARGE SCALE GENOMIC DNA]</scope>
    <source>
        <strain evidence="5 6">17X</strain>
        <strain evidence="4 7">YM</strain>
    </source>
</reference>
<protein>
    <submittedName>
        <fullName evidence="4">Fam-c protein</fullName>
    </submittedName>
</protein>
<dbReference type="VEuPathDB" id="PlasmoDB:PY06316"/>
<dbReference type="KEGG" id="pyo:PY17X_1101900"/>
<dbReference type="Proteomes" id="UP000072904">
    <property type="component" value="Chromosome 11"/>
</dbReference>
<dbReference type="RefSeq" id="XP_726944.1">
    <property type="nucleotide sequence ID" value="XM_721851.1"/>
</dbReference>
<dbReference type="Pfam" id="PF09690">
    <property type="entry name" value="PYST-C1"/>
    <property type="match status" value="1"/>
</dbReference>
<organism evidence="4 7">
    <name type="scientific">Plasmodium yoelii</name>
    <dbReference type="NCBI Taxonomy" id="5861"/>
    <lineage>
        <taxon>Eukaryota</taxon>
        <taxon>Sar</taxon>
        <taxon>Alveolata</taxon>
        <taxon>Apicomplexa</taxon>
        <taxon>Aconoidasida</taxon>
        <taxon>Haemosporida</taxon>
        <taxon>Plasmodiidae</taxon>
        <taxon>Plasmodium</taxon>
        <taxon>Plasmodium (Vinckeia)</taxon>
    </lineage>
</organism>
<feature type="region of interest" description="Disordered" evidence="1">
    <location>
        <begin position="50"/>
        <end position="82"/>
    </location>
</feature>
<evidence type="ECO:0000313" key="7">
    <source>
        <dbReference type="Proteomes" id="UP000072904"/>
    </source>
</evidence>
<evidence type="ECO:0000256" key="2">
    <source>
        <dbReference type="SAM" id="SignalP"/>
    </source>
</evidence>
<sequence length="101" mass="11698">MNKRIFSLVCIVLYSLLAVSVHCSEQKGSGLGNQIFRAIKKIYNTNEHNSVVSKPETQLNNSNNIDTKDTKDNKDNKDNKRSFYEDTENDFWFRMNLAFSD</sequence>
<proteinExistence type="predicted"/>
<dbReference type="VEuPathDB" id="PlasmoDB:Py17XNL_001105431"/>
<dbReference type="EMBL" id="LM993665">
    <property type="protein sequence ID" value="VTZ79298.1"/>
    <property type="molecule type" value="Genomic_DNA"/>
</dbReference>
<reference evidence="5" key="4">
    <citation type="submission" date="2019-05" db="EMBL/GenBank/DDBJ databases">
        <authorList>
            <consortium name="Pathogen Informatics"/>
        </authorList>
    </citation>
    <scope>NUCLEOTIDE SEQUENCE</scope>
    <source>
        <strain evidence="5">17X</strain>
    </source>
</reference>
<evidence type="ECO:0000256" key="1">
    <source>
        <dbReference type="SAM" id="MobiDB-lite"/>
    </source>
</evidence>
<feature type="compositionally biased region" description="Basic and acidic residues" evidence="1">
    <location>
        <begin position="66"/>
        <end position="82"/>
    </location>
</feature>
<dbReference type="NCBIfam" id="TIGR01601">
    <property type="entry name" value="PYST-C1"/>
    <property type="match status" value="1"/>
</dbReference>
<dbReference type="EMBL" id="LK934639">
    <property type="protein sequence ID" value="CDU18713.1"/>
    <property type="molecule type" value="Genomic_DNA"/>
</dbReference>
<dbReference type="AlphaFoldDB" id="A0A077Y5I3"/>
<accession>A0A077Y5I3</accession>
<dbReference type="GeneID" id="3792284"/>
<feature type="domain" description="PYST-C1-like N-terminal" evidence="3">
    <location>
        <begin position="27"/>
        <end position="80"/>
    </location>
</feature>
<reference evidence="4" key="3">
    <citation type="submission" date="2014-05" db="EMBL/GenBank/DDBJ databases">
        <authorList>
            <person name="Aslett A.Martin."/>
            <person name="De Silva Nishadi"/>
        </authorList>
    </citation>
    <scope>NUCLEOTIDE SEQUENCE</scope>
    <source>
        <strain evidence="4">YM</strain>
    </source>
</reference>
<dbReference type="OMA" id="DTENDFW"/>
<name>A0A077Y5I3_PLAYE</name>
<evidence type="ECO:0000313" key="6">
    <source>
        <dbReference type="Proteomes" id="UP000072874"/>
    </source>
</evidence>
<dbReference type="InterPro" id="IPR006488">
    <property type="entry name" value="PYST-C1_N"/>
</dbReference>